<dbReference type="SMART" id="SM00895">
    <property type="entry name" value="FCD"/>
    <property type="match status" value="1"/>
</dbReference>
<keyword evidence="1" id="KW-0805">Transcription regulation</keyword>
<dbReference type="SUPFAM" id="SSF48008">
    <property type="entry name" value="GntR ligand-binding domain-like"/>
    <property type="match status" value="1"/>
</dbReference>
<keyword evidence="3" id="KW-0804">Transcription</keyword>
<dbReference type="PRINTS" id="PR00035">
    <property type="entry name" value="HTHGNTR"/>
</dbReference>
<dbReference type="PANTHER" id="PTHR43537">
    <property type="entry name" value="TRANSCRIPTIONAL REGULATOR, GNTR FAMILY"/>
    <property type="match status" value="1"/>
</dbReference>
<dbReference type="InterPro" id="IPR000524">
    <property type="entry name" value="Tscrpt_reg_HTH_GntR"/>
</dbReference>
<dbReference type="InterPro" id="IPR036390">
    <property type="entry name" value="WH_DNA-bd_sf"/>
</dbReference>
<dbReference type="PANTHER" id="PTHR43537:SF5">
    <property type="entry name" value="UXU OPERON TRANSCRIPTIONAL REGULATOR"/>
    <property type="match status" value="1"/>
</dbReference>
<evidence type="ECO:0000313" key="5">
    <source>
        <dbReference type="EMBL" id="MCU6793841.1"/>
    </source>
</evidence>
<dbReference type="InterPro" id="IPR008920">
    <property type="entry name" value="TF_FadR/GntR_C"/>
</dbReference>
<evidence type="ECO:0000256" key="3">
    <source>
        <dbReference type="ARBA" id="ARBA00023163"/>
    </source>
</evidence>
<dbReference type="SMART" id="SM00345">
    <property type="entry name" value="HTH_GNTR"/>
    <property type="match status" value="1"/>
</dbReference>
<feature type="domain" description="HTH gntR-type" evidence="4">
    <location>
        <begin position="10"/>
        <end position="78"/>
    </location>
</feature>
<dbReference type="Proteomes" id="UP001652445">
    <property type="component" value="Unassembled WGS sequence"/>
</dbReference>
<gene>
    <name evidence="5" type="ORF">OB236_17200</name>
</gene>
<dbReference type="Gene3D" id="1.10.10.10">
    <property type="entry name" value="Winged helix-like DNA-binding domain superfamily/Winged helix DNA-binding domain"/>
    <property type="match status" value="1"/>
</dbReference>
<dbReference type="Pfam" id="PF07729">
    <property type="entry name" value="FCD"/>
    <property type="match status" value="1"/>
</dbReference>
<dbReference type="CDD" id="cd07377">
    <property type="entry name" value="WHTH_GntR"/>
    <property type="match status" value="1"/>
</dbReference>
<comment type="caution">
    <text evidence="5">The sequence shown here is derived from an EMBL/GenBank/DDBJ whole genome shotgun (WGS) entry which is preliminary data.</text>
</comment>
<evidence type="ECO:0000256" key="1">
    <source>
        <dbReference type="ARBA" id="ARBA00023015"/>
    </source>
</evidence>
<proteinExistence type="predicted"/>
<dbReference type="PROSITE" id="PS50949">
    <property type="entry name" value="HTH_GNTR"/>
    <property type="match status" value="1"/>
</dbReference>
<keyword evidence="6" id="KW-1185">Reference proteome</keyword>
<keyword evidence="2" id="KW-0238">DNA-binding</keyword>
<dbReference type="RefSeq" id="WP_262685065.1">
    <property type="nucleotide sequence ID" value="NZ_JAOQIO010000069.1"/>
</dbReference>
<dbReference type="Gene3D" id="1.20.120.530">
    <property type="entry name" value="GntR ligand-binding domain-like"/>
    <property type="match status" value="1"/>
</dbReference>
<evidence type="ECO:0000259" key="4">
    <source>
        <dbReference type="PROSITE" id="PS50949"/>
    </source>
</evidence>
<dbReference type="SUPFAM" id="SSF46785">
    <property type="entry name" value="Winged helix' DNA-binding domain"/>
    <property type="match status" value="1"/>
</dbReference>
<reference evidence="5 6" key="1">
    <citation type="submission" date="2022-09" db="EMBL/GenBank/DDBJ databases">
        <authorList>
            <person name="Han X.L."/>
            <person name="Wang Q."/>
            <person name="Lu T."/>
        </authorList>
    </citation>
    <scope>NUCLEOTIDE SEQUENCE [LARGE SCALE GENOMIC DNA]</scope>
    <source>
        <strain evidence="5 6">WQ 127069</strain>
    </source>
</reference>
<evidence type="ECO:0000256" key="2">
    <source>
        <dbReference type="ARBA" id="ARBA00023125"/>
    </source>
</evidence>
<name>A0ABT2UIJ5_9BACL</name>
<protein>
    <submittedName>
        <fullName evidence="5">GntR family transcriptional regulator</fullName>
    </submittedName>
</protein>
<sequence length="228" mass="25666">MKPIDKSERYTLTQLVVQNLKQFILDRSMQPGDKLPAERELSLILGVSRAILREALRSLESFGILEIKHGEGSYVATNFVNPLFEQLSFIVQMNAKTVREIHEIRYLLEAAALAAHPTPTSAIWAELEQLADQYANPELSHTQRATLDAKFHLTLILSLGNQTLVYLAEPLIQQVPMKELDLNGIEQSVQEHKRYLEAVRNGDMTLAAAILLEHLSDNSSTRSSNPRL</sequence>
<organism evidence="5 6">
    <name type="scientific">Paenibacillus baimaensis</name>
    <dbReference type="NCBI Taxonomy" id="2982185"/>
    <lineage>
        <taxon>Bacteria</taxon>
        <taxon>Bacillati</taxon>
        <taxon>Bacillota</taxon>
        <taxon>Bacilli</taxon>
        <taxon>Bacillales</taxon>
        <taxon>Paenibacillaceae</taxon>
        <taxon>Paenibacillus</taxon>
    </lineage>
</organism>
<dbReference type="EMBL" id="JAOQIO010000069">
    <property type="protein sequence ID" value="MCU6793841.1"/>
    <property type="molecule type" value="Genomic_DNA"/>
</dbReference>
<dbReference type="InterPro" id="IPR011711">
    <property type="entry name" value="GntR_C"/>
</dbReference>
<dbReference type="InterPro" id="IPR036388">
    <property type="entry name" value="WH-like_DNA-bd_sf"/>
</dbReference>
<evidence type="ECO:0000313" key="6">
    <source>
        <dbReference type="Proteomes" id="UP001652445"/>
    </source>
</evidence>
<accession>A0ABT2UIJ5</accession>
<dbReference type="Pfam" id="PF00392">
    <property type="entry name" value="GntR"/>
    <property type="match status" value="1"/>
</dbReference>